<comment type="caution">
    <text evidence="2">The sequence shown here is derived from an EMBL/GenBank/DDBJ whole genome shotgun (WGS) entry which is preliminary data.</text>
</comment>
<name>A0ABX2JHM8_9SPHN</name>
<dbReference type="Gene3D" id="3.40.50.1820">
    <property type="entry name" value="alpha/beta hydrolase"/>
    <property type="match status" value="1"/>
</dbReference>
<organism evidence="2 3">
    <name type="scientific">Sphingomonas hominis</name>
    <dbReference type="NCBI Taxonomy" id="2741495"/>
    <lineage>
        <taxon>Bacteria</taxon>
        <taxon>Pseudomonadati</taxon>
        <taxon>Pseudomonadota</taxon>
        <taxon>Alphaproteobacteria</taxon>
        <taxon>Sphingomonadales</taxon>
        <taxon>Sphingomonadaceae</taxon>
        <taxon>Sphingomonas</taxon>
    </lineage>
</organism>
<keyword evidence="3" id="KW-1185">Reference proteome</keyword>
<dbReference type="InterPro" id="IPR000073">
    <property type="entry name" value="AB_hydrolase_1"/>
</dbReference>
<dbReference type="RefSeq" id="WP_174193941.1">
    <property type="nucleotide sequence ID" value="NZ_JABULH010000003.1"/>
</dbReference>
<dbReference type="PRINTS" id="PR00412">
    <property type="entry name" value="EPOXHYDRLASE"/>
</dbReference>
<dbReference type="EMBL" id="JABULH010000003">
    <property type="protein sequence ID" value="NTS65304.1"/>
    <property type="molecule type" value="Genomic_DNA"/>
</dbReference>
<dbReference type="Pfam" id="PF00561">
    <property type="entry name" value="Abhydrolase_1"/>
    <property type="match status" value="1"/>
</dbReference>
<feature type="domain" description="AB hydrolase-1" evidence="1">
    <location>
        <begin position="23"/>
        <end position="274"/>
    </location>
</feature>
<dbReference type="SUPFAM" id="SSF53474">
    <property type="entry name" value="alpha/beta-Hydrolases"/>
    <property type="match status" value="1"/>
</dbReference>
<dbReference type="InterPro" id="IPR050266">
    <property type="entry name" value="AB_hydrolase_sf"/>
</dbReference>
<dbReference type="InterPro" id="IPR000639">
    <property type="entry name" value="Epox_hydrolase-like"/>
</dbReference>
<dbReference type="PANTHER" id="PTHR43798:SF33">
    <property type="entry name" value="HYDROLASE, PUTATIVE (AFU_ORTHOLOGUE AFUA_2G14860)-RELATED"/>
    <property type="match status" value="1"/>
</dbReference>
<protein>
    <submittedName>
        <fullName evidence="2">Alpha/beta hydrolase</fullName>
    </submittedName>
</protein>
<proteinExistence type="predicted"/>
<dbReference type="InterPro" id="IPR029058">
    <property type="entry name" value="AB_hydrolase_fold"/>
</dbReference>
<gene>
    <name evidence="2" type="ORF">HRV97_09030</name>
</gene>
<dbReference type="PANTHER" id="PTHR43798">
    <property type="entry name" value="MONOACYLGLYCEROL LIPASE"/>
    <property type="match status" value="1"/>
</dbReference>
<reference evidence="2 3" key="1">
    <citation type="submission" date="2020-06" db="EMBL/GenBank/DDBJ databases">
        <title>Sphingomonas hominis sp. nov., a member of the Sphingomonas, isolated from the hair of a 22-year-old girl.</title>
        <authorList>
            <person name="Zhang D.-F."/>
            <person name="Cui X.-W."/>
        </authorList>
    </citation>
    <scope>NUCLEOTIDE SEQUENCE [LARGE SCALE GENOMIC DNA]</scope>
    <source>
        <strain evidence="2 3">HHU CXW</strain>
    </source>
</reference>
<sequence length="306" mass="33701">MPICQTPALDIAYEQGGPTGGSPVLLLHGWPDDVRGWDGVAPLLERAGYRWIAPYLRGFGGTHFRDASHPRDGSSVAVAQDAFDLADAIGQDRFAVIGHDWGGRAAYVMAALQPERLAAITALAIGYVPRGRFVTPTFTQAQRWWYQWYMTTDGGAERVREDPIGFARRMWEDWSPPGWFDEATFARTADSFRNPDWVAVTLHGYRSRWPEEARDPALATARARVADTETLTVPTLMIQGGADACDPPSESEGEEHYFTNGYRRLVIDDVGHFPAREAPADMAAAVLDHLAHAVWAPTHTAPTGQA</sequence>
<dbReference type="Proteomes" id="UP000621447">
    <property type="component" value="Unassembled WGS sequence"/>
</dbReference>
<evidence type="ECO:0000313" key="3">
    <source>
        <dbReference type="Proteomes" id="UP000621447"/>
    </source>
</evidence>
<dbReference type="GO" id="GO:0016787">
    <property type="term" value="F:hydrolase activity"/>
    <property type="evidence" value="ECO:0007669"/>
    <property type="project" value="UniProtKB-KW"/>
</dbReference>
<evidence type="ECO:0000259" key="1">
    <source>
        <dbReference type="Pfam" id="PF00561"/>
    </source>
</evidence>
<keyword evidence="2" id="KW-0378">Hydrolase</keyword>
<evidence type="ECO:0000313" key="2">
    <source>
        <dbReference type="EMBL" id="NTS65304.1"/>
    </source>
</evidence>
<accession>A0ABX2JHM8</accession>